<sequence>MNLSRRKFLQSSFFAGFAIATKKGWANKLPTPATERRDLFPQGVASGDPTANSVILWTRRPPLKDSTAKKLVVEISTTDDFKKIHAGGTANISADSDWTCRFLAKDLKPHHEYWYRFIDEHGFASRTGRTITAPANDADTPVHFTFVSCQCPNEAGLNAYRRMIFEDEARPREQQLNFVLHLGDFIYEVTWYAEDNPNGNRGRRIRDLYKFPQGRKVSNFHLPVTLEDYRTLYRAYLEDPDLQDARARWPFVCIWDNHEFAWAGYQSEYVAGGGYNAPAQNQKISANQAWWEFIPAMVQQPGNPKLEHFIAPAVVDTPMETFNEDGLSEEPNNLVAIHSLNIRRVLRWGKNVDLLLTDNWSFRSPDMSTDDFAVPEYPRVDAQIPFEIMNYGRHYNNDNPPDTIRFNGKDIPNPTKDVHAQTYLGKEQRDWALEQLGTSTARWKIWGHGFGTMEVRSDYQNLPGELGSKWPKDAGYAVIDNRFLRDKDIIFDFIRDNKITGFCVVGGDRHAFHAGLASKALPPKQYEPLGVEFITGSISQQTLFEVMEVTMAKDHPKRVLHLIDQPDGTVIPSMNVTAMHGVLSTLKLKETGDMKQARAIRNPDVAPHLSFIDFGGHGYGLVTATSDELSTEFVCIPIPFERNERPDGGPLVYRVVHRTRLWKAGEAPKLEQEILEGDPRYCV</sequence>
<gene>
    <name evidence="3" type="ORF">FRZ67_16845</name>
</gene>
<proteinExistence type="predicted"/>
<dbReference type="InterPro" id="IPR029052">
    <property type="entry name" value="Metallo-depent_PP-like"/>
</dbReference>
<protein>
    <submittedName>
        <fullName evidence="3">Phosphodiesterase</fullName>
    </submittedName>
</protein>
<dbReference type="InterPro" id="IPR038607">
    <property type="entry name" value="PhoD-like_sf"/>
</dbReference>
<evidence type="ECO:0000313" key="3">
    <source>
        <dbReference type="EMBL" id="QEC68894.1"/>
    </source>
</evidence>
<dbReference type="InterPro" id="IPR052900">
    <property type="entry name" value="Phospholipid_Metab_Enz"/>
</dbReference>
<dbReference type="InterPro" id="IPR032093">
    <property type="entry name" value="PhoD_N"/>
</dbReference>
<evidence type="ECO:0000259" key="2">
    <source>
        <dbReference type="Pfam" id="PF16655"/>
    </source>
</evidence>
<organism evidence="3 4">
    <name type="scientific">Panacibacter ginsenosidivorans</name>
    <dbReference type="NCBI Taxonomy" id="1813871"/>
    <lineage>
        <taxon>Bacteria</taxon>
        <taxon>Pseudomonadati</taxon>
        <taxon>Bacteroidota</taxon>
        <taxon>Chitinophagia</taxon>
        <taxon>Chitinophagales</taxon>
        <taxon>Chitinophagaceae</taxon>
        <taxon>Panacibacter</taxon>
    </lineage>
</organism>
<reference evidence="3 4" key="1">
    <citation type="journal article" date="2016" name="Int. J. Syst. Evol. Microbiol.">
        <title>Panacibacter ginsenosidivorans gen. nov., sp. nov., with ginsenoside converting activity isolated from soil of a ginseng field.</title>
        <authorList>
            <person name="Siddiqi M.Z."/>
            <person name="Muhammad Shafi S."/>
            <person name="Choi K.D."/>
            <person name="Im W.T."/>
        </authorList>
    </citation>
    <scope>NUCLEOTIDE SEQUENCE [LARGE SCALE GENOMIC DNA]</scope>
    <source>
        <strain evidence="3 4">Gsoil1550</strain>
    </source>
</reference>
<dbReference type="Gene3D" id="2.60.40.380">
    <property type="entry name" value="Purple acid phosphatase-like, N-terminal"/>
    <property type="match status" value="1"/>
</dbReference>
<dbReference type="AlphaFoldDB" id="A0A5B8VBT6"/>
<dbReference type="SUPFAM" id="SSF56300">
    <property type="entry name" value="Metallo-dependent phosphatases"/>
    <property type="match status" value="1"/>
</dbReference>
<dbReference type="KEGG" id="pgin:FRZ67_16845"/>
<dbReference type="Gene3D" id="3.60.21.70">
    <property type="entry name" value="PhoD-like phosphatase"/>
    <property type="match status" value="1"/>
</dbReference>
<feature type="domain" description="Phospholipase D N-terminal" evidence="2">
    <location>
        <begin position="42"/>
        <end position="132"/>
    </location>
</feature>
<name>A0A5B8VBT6_9BACT</name>
<feature type="domain" description="PhoD-like phosphatase metallophosphatase" evidence="1">
    <location>
        <begin position="144"/>
        <end position="553"/>
    </location>
</feature>
<dbReference type="RefSeq" id="WP_147191387.1">
    <property type="nucleotide sequence ID" value="NZ_CP042435.1"/>
</dbReference>
<dbReference type="PANTHER" id="PTHR43606">
    <property type="entry name" value="PHOSPHATASE, PUTATIVE (AFU_ORTHOLOGUE AFUA_6G08710)-RELATED"/>
    <property type="match status" value="1"/>
</dbReference>
<evidence type="ECO:0000259" key="1">
    <source>
        <dbReference type="Pfam" id="PF09423"/>
    </source>
</evidence>
<dbReference type="EMBL" id="CP042435">
    <property type="protein sequence ID" value="QEC68894.1"/>
    <property type="molecule type" value="Genomic_DNA"/>
</dbReference>
<dbReference type="Proteomes" id="UP000321533">
    <property type="component" value="Chromosome"/>
</dbReference>
<evidence type="ECO:0000313" key="4">
    <source>
        <dbReference type="Proteomes" id="UP000321533"/>
    </source>
</evidence>
<accession>A0A5B8VBT6</accession>
<dbReference type="Pfam" id="PF16655">
    <property type="entry name" value="PhoD_N"/>
    <property type="match status" value="1"/>
</dbReference>
<dbReference type="InterPro" id="IPR018946">
    <property type="entry name" value="PhoD-like_MPP"/>
</dbReference>
<dbReference type="PANTHER" id="PTHR43606:SF2">
    <property type="entry name" value="ALKALINE PHOSPHATASE FAMILY PROTEIN (AFU_ORTHOLOGUE AFUA_5G03860)"/>
    <property type="match status" value="1"/>
</dbReference>
<dbReference type="OrthoDB" id="9763616at2"/>
<dbReference type="Pfam" id="PF09423">
    <property type="entry name" value="PhoD"/>
    <property type="match status" value="1"/>
</dbReference>
<keyword evidence="4" id="KW-1185">Reference proteome</keyword>